<proteinExistence type="predicted"/>
<comment type="caution">
    <text evidence="2">The sequence shown here is derived from an EMBL/GenBank/DDBJ whole genome shotgun (WGS) entry which is preliminary data.</text>
</comment>
<dbReference type="PANTHER" id="PTHR30199:SF0">
    <property type="entry name" value="INNER MEMBRANE PROTEIN YDCO"/>
    <property type="match status" value="1"/>
</dbReference>
<feature type="transmembrane region" description="Helical" evidence="1">
    <location>
        <begin position="165"/>
        <end position="183"/>
    </location>
</feature>
<gene>
    <name evidence="2" type="ORF">RGD00_15945</name>
</gene>
<feature type="transmembrane region" description="Helical" evidence="1">
    <location>
        <begin position="242"/>
        <end position="266"/>
    </location>
</feature>
<dbReference type="NCBIfam" id="TIGR00843">
    <property type="entry name" value="benE"/>
    <property type="match status" value="1"/>
</dbReference>
<protein>
    <submittedName>
        <fullName evidence="2">Benzoate/H(+) symporter BenE family transporter</fullName>
    </submittedName>
</protein>
<feature type="transmembrane region" description="Helical" evidence="1">
    <location>
        <begin position="36"/>
        <end position="58"/>
    </location>
</feature>
<keyword evidence="3" id="KW-1185">Reference proteome</keyword>
<dbReference type="RefSeq" id="WP_310458277.1">
    <property type="nucleotide sequence ID" value="NZ_JAVKPH010000021.1"/>
</dbReference>
<name>A0ABU1FCI9_9RHOB</name>
<accession>A0ABU1FCI9</accession>
<feature type="transmembrane region" description="Helical" evidence="1">
    <location>
        <begin position="117"/>
        <end position="135"/>
    </location>
</feature>
<feature type="transmembrane region" description="Helical" evidence="1">
    <location>
        <begin position="141"/>
        <end position="158"/>
    </location>
</feature>
<keyword evidence="1" id="KW-0472">Membrane</keyword>
<keyword evidence="1" id="KW-1133">Transmembrane helix</keyword>
<reference evidence="2 3" key="1">
    <citation type="submission" date="2023-09" db="EMBL/GenBank/DDBJ databases">
        <title>Xinfangfangia sedmenti sp. nov., isolated the sedment.</title>
        <authorList>
            <person name="Xu L."/>
        </authorList>
    </citation>
    <scope>NUCLEOTIDE SEQUENCE [LARGE SCALE GENOMIC DNA]</scope>
    <source>
        <strain evidence="2 3">LG-4</strain>
    </source>
</reference>
<dbReference type="EMBL" id="JAVKPH010000021">
    <property type="protein sequence ID" value="MDR5654107.1"/>
    <property type="molecule type" value="Genomic_DNA"/>
</dbReference>
<evidence type="ECO:0000313" key="2">
    <source>
        <dbReference type="EMBL" id="MDR5654107.1"/>
    </source>
</evidence>
<dbReference type="Proteomes" id="UP001247754">
    <property type="component" value="Unassembled WGS sequence"/>
</dbReference>
<evidence type="ECO:0000256" key="1">
    <source>
        <dbReference type="SAM" id="Phobius"/>
    </source>
</evidence>
<feature type="transmembrane region" description="Helical" evidence="1">
    <location>
        <begin position="203"/>
        <end position="222"/>
    </location>
</feature>
<dbReference type="Pfam" id="PF03594">
    <property type="entry name" value="BenE"/>
    <property type="match status" value="1"/>
</dbReference>
<dbReference type="InterPro" id="IPR004711">
    <property type="entry name" value="Benzoate_Transporter"/>
</dbReference>
<dbReference type="PANTHER" id="PTHR30199">
    <property type="entry name" value="MFS FAMILY TRANSPORTER, PREDICTED SUBSTRATE BENZOATE"/>
    <property type="match status" value="1"/>
</dbReference>
<sequence>MRFSMISAALVAAFVGFGSSIPLVLAAAVAVGADAAQTASWLLAVCLAKAAGSAALSLWTRMPLVLAWSTPGAALVAATEGISLAEAVGAFVVTGLLMAATGVLRPLERLIARIPDGVAAGMLAGVILPFCLRLAGAAADLPALVLPMVAVYAVVRFFGPGFAVLAALAAGLALAFAGGQAVVPAPLPGLPALVFIPPAFDPGAVLGLAVPLYLVTMASQNLPGFATMRAAGFEPPVRLAQLATGGLSALAGLFGGHTISMAAMTAAICLDPEVEPDRSRRWRIGLAYAAVWVGLGLAGPVLIALILALPPALLAAMVALAMLAPLSGALTGAFAAGDQRFAATVTLIVTASGTAVFGIGAAFWGLAAGLAALALDRMAAARARR</sequence>
<feature type="transmembrane region" description="Helical" evidence="1">
    <location>
        <begin position="286"/>
        <end position="307"/>
    </location>
</feature>
<evidence type="ECO:0000313" key="3">
    <source>
        <dbReference type="Proteomes" id="UP001247754"/>
    </source>
</evidence>
<keyword evidence="1" id="KW-0812">Transmembrane</keyword>
<feature type="transmembrane region" description="Helical" evidence="1">
    <location>
        <begin position="88"/>
        <end position="105"/>
    </location>
</feature>
<feature type="transmembrane region" description="Helical" evidence="1">
    <location>
        <begin position="314"/>
        <end position="336"/>
    </location>
</feature>
<organism evidence="2 3">
    <name type="scientific">Ruixingdingia sedimenti</name>
    <dbReference type="NCBI Taxonomy" id="3073604"/>
    <lineage>
        <taxon>Bacteria</taxon>
        <taxon>Pseudomonadati</taxon>
        <taxon>Pseudomonadota</taxon>
        <taxon>Alphaproteobacteria</taxon>
        <taxon>Rhodobacterales</taxon>
        <taxon>Paracoccaceae</taxon>
        <taxon>Ruixingdingia</taxon>
    </lineage>
</organism>
<feature type="transmembrane region" description="Helical" evidence="1">
    <location>
        <begin position="342"/>
        <end position="375"/>
    </location>
</feature>